<evidence type="ECO:0000256" key="4">
    <source>
        <dbReference type="ARBA" id="ARBA00023242"/>
    </source>
</evidence>
<gene>
    <name evidence="6" type="ORF">CCM_03554</name>
</gene>
<name>G3JBC4_CORMM</name>
<evidence type="ECO:0000256" key="5">
    <source>
        <dbReference type="SAM" id="MobiDB-lite"/>
    </source>
</evidence>
<accession>G3JBC4</accession>
<dbReference type="RefSeq" id="XP_006668768.1">
    <property type="nucleotide sequence ID" value="XM_006668705.1"/>
</dbReference>
<dbReference type="Pfam" id="PF15341">
    <property type="entry name" value="SLX9"/>
    <property type="match status" value="1"/>
</dbReference>
<keyword evidence="7" id="KW-1185">Reference proteome</keyword>
<dbReference type="eggNOG" id="ENOG502SSCK">
    <property type="taxonomic scope" value="Eukaryota"/>
</dbReference>
<dbReference type="GO" id="GO:0005730">
    <property type="term" value="C:nucleolus"/>
    <property type="evidence" value="ECO:0007669"/>
    <property type="project" value="UniProtKB-SubCell"/>
</dbReference>
<comment type="similarity">
    <text evidence="2">Belongs to the SLX9 family.</text>
</comment>
<reference evidence="6 7" key="1">
    <citation type="journal article" date="2011" name="Genome Biol.">
        <title>Genome sequence of the insect pathogenic fungus Cordyceps militaris, a valued traditional Chinese medicine.</title>
        <authorList>
            <person name="Zheng P."/>
            <person name="Xia Y."/>
            <person name="Xiao G."/>
            <person name="Xiong C."/>
            <person name="Hu X."/>
            <person name="Zhang S."/>
            <person name="Zheng H."/>
            <person name="Huang Y."/>
            <person name="Zhou Y."/>
            <person name="Wang S."/>
            <person name="Zhao G.P."/>
            <person name="Liu X."/>
            <person name="St Leger R.J."/>
            <person name="Wang C."/>
        </authorList>
    </citation>
    <scope>NUCLEOTIDE SEQUENCE [LARGE SCALE GENOMIC DNA]</scope>
    <source>
        <strain evidence="6 7">CM01</strain>
    </source>
</reference>
<organism evidence="6 7">
    <name type="scientific">Cordyceps militaris (strain CM01)</name>
    <name type="common">Caterpillar fungus</name>
    <dbReference type="NCBI Taxonomy" id="983644"/>
    <lineage>
        <taxon>Eukaryota</taxon>
        <taxon>Fungi</taxon>
        <taxon>Dikarya</taxon>
        <taxon>Ascomycota</taxon>
        <taxon>Pezizomycotina</taxon>
        <taxon>Sordariomycetes</taxon>
        <taxon>Hypocreomycetidae</taxon>
        <taxon>Hypocreales</taxon>
        <taxon>Cordycipitaceae</taxon>
        <taxon>Cordyceps</taxon>
    </lineage>
</organism>
<evidence type="ECO:0000313" key="6">
    <source>
        <dbReference type="EMBL" id="EGX95282.1"/>
    </source>
</evidence>
<evidence type="ECO:0000256" key="1">
    <source>
        <dbReference type="ARBA" id="ARBA00004604"/>
    </source>
</evidence>
<comment type="subcellular location">
    <subcellularLocation>
        <location evidence="1">Nucleus</location>
        <location evidence="1">Nucleolus</location>
    </subcellularLocation>
</comment>
<protein>
    <recommendedName>
        <fullName evidence="3">Ribosome biogenesis protein SLX9</fullName>
    </recommendedName>
</protein>
<evidence type="ECO:0000256" key="2">
    <source>
        <dbReference type="ARBA" id="ARBA00011022"/>
    </source>
</evidence>
<dbReference type="HOGENOM" id="CLU_090035_1_0_1"/>
<dbReference type="EMBL" id="JH126400">
    <property type="protein sequence ID" value="EGX95282.1"/>
    <property type="molecule type" value="Genomic_DNA"/>
</dbReference>
<dbReference type="InParanoid" id="G3JBC4"/>
<dbReference type="GeneID" id="18165580"/>
<dbReference type="GO" id="GO:0030688">
    <property type="term" value="C:preribosome, small subunit precursor"/>
    <property type="evidence" value="ECO:0007669"/>
    <property type="project" value="InterPro"/>
</dbReference>
<proteinExistence type="inferred from homology"/>
<dbReference type="GO" id="GO:0030686">
    <property type="term" value="C:90S preribosome"/>
    <property type="evidence" value="ECO:0007669"/>
    <property type="project" value="InterPro"/>
</dbReference>
<keyword evidence="4" id="KW-0539">Nucleus</keyword>
<evidence type="ECO:0000256" key="3">
    <source>
        <dbReference type="ARBA" id="ARBA00021321"/>
    </source>
</evidence>
<dbReference type="OMA" id="HKPGAMK"/>
<feature type="compositionally biased region" description="Basic residues" evidence="5">
    <location>
        <begin position="142"/>
        <end position="160"/>
    </location>
</feature>
<evidence type="ECO:0000313" key="7">
    <source>
        <dbReference type="Proteomes" id="UP000001610"/>
    </source>
</evidence>
<dbReference type="InterPro" id="IPR028160">
    <property type="entry name" value="Slx9-like"/>
</dbReference>
<dbReference type="GO" id="GO:0000462">
    <property type="term" value="P:maturation of SSU-rRNA from tricistronic rRNA transcript (SSU-rRNA, 5.8S rRNA, LSU-rRNA)"/>
    <property type="evidence" value="ECO:0007669"/>
    <property type="project" value="InterPro"/>
</dbReference>
<feature type="region of interest" description="Disordered" evidence="5">
    <location>
        <begin position="101"/>
        <end position="120"/>
    </location>
</feature>
<dbReference type="AlphaFoldDB" id="G3JBC4"/>
<sequence>MAGDFRAHSPIAYPTIIVSPAAKKNPSTTSYHTIMAPLPPGLKKPSARSFRQARLSGAVHPLAPLKTFRPDATPSLSDAFLSSKRDKRLMKHSSFISRVASSAGIAKKTRKPRRSSNKLATTLDGLADALPELEEGPAQPGKVRHRSIRSNKGALRRKEKVVKGEMHRFGVSMAQMAATQQQAGKSETGEEGQGKTGAPPQPPSRWAALRGYISATMEQNPAFVGRS</sequence>
<feature type="region of interest" description="Disordered" evidence="5">
    <location>
        <begin position="132"/>
        <end position="160"/>
    </location>
</feature>
<dbReference type="VEuPathDB" id="FungiDB:CCM_03554"/>
<dbReference type="OrthoDB" id="5429132at2759"/>
<dbReference type="Proteomes" id="UP000001610">
    <property type="component" value="Unassembled WGS sequence"/>
</dbReference>
<feature type="compositionally biased region" description="Basic residues" evidence="5">
    <location>
        <begin position="107"/>
        <end position="116"/>
    </location>
</feature>
<feature type="region of interest" description="Disordered" evidence="5">
    <location>
        <begin position="175"/>
        <end position="206"/>
    </location>
</feature>
<dbReference type="KEGG" id="cmt:CCM_03554"/>